<dbReference type="AlphaFoldDB" id="A0A0C4EC46"/>
<evidence type="ECO:0000313" key="4">
    <source>
        <dbReference type="Proteomes" id="UP000011715"/>
    </source>
</evidence>
<accession>A0A0C4EC46</accession>
<dbReference type="VEuPathDB" id="FungiDB:MAPG_10260"/>
<keyword evidence="4" id="KW-1185">Reference proteome</keyword>
<gene>
    <name evidence="2" type="ORF">MAPG_10260</name>
</gene>
<evidence type="ECO:0000313" key="3">
    <source>
        <dbReference type="EnsemblFungi" id="MAPG_10260T0"/>
    </source>
</evidence>
<dbReference type="EnsemblFungi" id="MAPG_10260T0">
    <property type="protein sequence ID" value="MAPG_10260T0"/>
    <property type="gene ID" value="MAPG_10260"/>
</dbReference>
<dbReference type="Proteomes" id="UP000011715">
    <property type="component" value="Unassembled WGS sequence"/>
</dbReference>
<dbReference type="eggNOG" id="ENOG502SKIK">
    <property type="taxonomic scope" value="Eukaryota"/>
</dbReference>
<organism evidence="3 4">
    <name type="scientific">Magnaporthiopsis poae (strain ATCC 64411 / 73-15)</name>
    <name type="common">Kentucky bluegrass fungus</name>
    <name type="synonym">Magnaporthe poae</name>
    <dbReference type="NCBI Taxonomy" id="644358"/>
    <lineage>
        <taxon>Eukaryota</taxon>
        <taxon>Fungi</taxon>
        <taxon>Dikarya</taxon>
        <taxon>Ascomycota</taxon>
        <taxon>Pezizomycotina</taxon>
        <taxon>Sordariomycetes</taxon>
        <taxon>Sordariomycetidae</taxon>
        <taxon>Magnaporthales</taxon>
        <taxon>Magnaporthaceae</taxon>
        <taxon>Magnaporthiopsis</taxon>
    </lineage>
</organism>
<dbReference type="STRING" id="644358.A0A0C4EC46"/>
<reference evidence="2" key="2">
    <citation type="submission" date="2010-05" db="EMBL/GenBank/DDBJ databases">
        <title>The Genome Sequence of Magnaporthe poae strain ATCC 64411.</title>
        <authorList>
            <consortium name="The Broad Institute Genome Sequencing Platform"/>
            <consortium name="Broad Institute Genome Sequencing Center for Infectious Disease"/>
            <person name="Ma L.-J."/>
            <person name="Dead R."/>
            <person name="Young S."/>
            <person name="Zeng Q."/>
            <person name="Koehrsen M."/>
            <person name="Alvarado L."/>
            <person name="Berlin A."/>
            <person name="Chapman S.B."/>
            <person name="Chen Z."/>
            <person name="Freedman E."/>
            <person name="Gellesch M."/>
            <person name="Goldberg J."/>
            <person name="Griggs A."/>
            <person name="Gujja S."/>
            <person name="Heilman E.R."/>
            <person name="Heiman D."/>
            <person name="Hepburn T."/>
            <person name="Howarth C."/>
            <person name="Jen D."/>
            <person name="Larson L."/>
            <person name="Mehta T."/>
            <person name="Neiman D."/>
            <person name="Pearson M."/>
            <person name="Roberts A."/>
            <person name="Saif S."/>
            <person name="Shea T."/>
            <person name="Shenoy N."/>
            <person name="Sisk P."/>
            <person name="Stolte C."/>
            <person name="Sykes S."/>
            <person name="Walk T."/>
            <person name="White J."/>
            <person name="Yandava C."/>
            <person name="Haas B."/>
            <person name="Nusbaum C."/>
            <person name="Birren B."/>
        </authorList>
    </citation>
    <scope>NUCLEOTIDE SEQUENCE</scope>
    <source>
        <strain evidence="2">ATCC 64411</strain>
    </source>
</reference>
<protein>
    <submittedName>
        <fullName evidence="2 3">Uncharacterized protein</fullName>
    </submittedName>
</protein>
<dbReference type="OMA" id="DDSAGRC"/>
<proteinExistence type="predicted"/>
<reference evidence="3" key="5">
    <citation type="submission" date="2015-06" db="UniProtKB">
        <authorList>
            <consortium name="EnsemblFungi"/>
        </authorList>
    </citation>
    <scope>IDENTIFICATION</scope>
    <source>
        <strain evidence="3">ATCC 64411</strain>
    </source>
</reference>
<evidence type="ECO:0000256" key="1">
    <source>
        <dbReference type="SAM" id="MobiDB-lite"/>
    </source>
</evidence>
<name>A0A0C4EC46_MAGP6</name>
<dbReference type="EMBL" id="GL876975">
    <property type="protein sequence ID" value="KLU90406.1"/>
    <property type="molecule type" value="Genomic_DNA"/>
</dbReference>
<sequence>MPKTYFLAPTRDSRPSGPIALGNIIESPRTPEIALNSRDSKTLRRIVSRAEAVVEQGATRNPSSCAGVSLGVWSSFLSFTGLGAGVGMQFESGEAALYQFRTLTSVTISPDMADIKAIFAEPEVQESLRSSRFNSNLYMITGVQIASGTDYVIKAVKSRGQHLHLSADLTPLCAPVTVGAGGQAAAGSGQVVGGHIEDDFVFSYRLREILYKRKVINKLRDYRNGDLYSKGGGKRENNQAAATKAEGSSQEHEVEVLDLKPEDPDLPDVWDMDAETAFQGEDGDAVVCIHVAGDDDL</sequence>
<feature type="region of interest" description="Disordered" evidence="1">
    <location>
        <begin position="227"/>
        <end position="253"/>
    </location>
</feature>
<dbReference type="EMBL" id="ADBL01002296">
    <property type="status" value="NOT_ANNOTATED_CDS"/>
    <property type="molecule type" value="Genomic_DNA"/>
</dbReference>
<reference evidence="4" key="1">
    <citation type="submission" date="2010-05" db="EMBL/GenBank/DDBJ databases">
        <title>The genome sequence of Magnaporthe poae strain ATCC 64411.</title>
        <authorList>
            <person name="Ma L.-J."/>
            <person name="Dead R."/>
            <person name="Young S."/>
            <person name="Zeng Q."/>
            <person name="Koehrsen M."/>
            <person name="Alvarado L."/>
            <person name="Berlin A."/>
            <person name="Chapman S.B."/>
            <person name="Chen Z."/>
            <person name="Freedman E."/>
            <person name="Gellesch M."/>
            <person name="Goldberg J."/>
            <person name="Griggs A."/>
            <person name="Gujja S."/>
            <person name="Heilman E.R."/>
            <person name="Heiman D."/>
            <person name="Hepburn T."/>
            <person name="Howarth C."/>
            <person name="Jen D."/>
            <person name="Larson L."/>
            <person name="Mehta T."/>
            <person name="Neiman D."/>
            <person name="Pearson M."/>
            <person name="Roberts A."/>
            <person name="Saif S."/>
            <person name="Shea T."/>
            <person name="Shenoy N."/>
            <person name="Sisk P."/>
            <person name="Stolte C."/>
            <person name="Sykes S."/>
            <person name="Walk T."/>
            <person name="White J."/>
            <person name="Yandava C."/>
            <person name="Haas B."/>
            <person name="Nusbaum C."/>
            <person name="Birren B."/>
        </authorList>
    </citation>
    <scope>NUCLEOTIDE SEQUENCE [LARGE SCALE GENOMIC DNA]</scope>
    <source>
        <strain evidence="4">ATCC 64411 / 73-15</strain>
    </source>
</reference>
<reference evidence="2" key="3">
    <citation type="submission" date="2011-03" db="EMBL/GenBank/DDBJ databases">
        <title>Annotation of Magnaporthe poae ATCC 64411.</title>
        <authorList>
            <person name="Ma L.-J."/>
            <person name="Dead R."/>
            <person name="Young S.K."/>
            <person name="Zeng Q."/>
            <person name="Gargeya S."/>
            <person name="Fitzgerald M."/>
            <person name="Haas B."/>
            <person name="Abouelleil A."/>
            <person name="Alvarado L."/>
            <person name="Arachchi H.M."/>
            <person name="Berlin A."/>
            <person name="Brown A."/>
            <person name="Chapman S.B."/>
            <person name="Chen Z."/>
            <person name="Dunbar C."/>
            <person name="Freedman E."/>
            <person name="Gearin G."/>
            <person name="Gellesch M."/>
            <person name="Goldberg J."/>
            <person name="Griggs A."/>
            <person name="Gujja S."/>
            <person name="Heiman D."/>
            <person name="Howarth C."/>
            <person name="Larson L."/>
            <person name="Lui A."/>
            <person name="MacDonald P.J.P."/>
            <person name="Mehta T."/>
            <person name="Montmayeur A."/>
            <person name="Murphy C."/>
            <person name="Neiman D."/>
            <person name="Pearson M."/>
            <person name="Priest M."/>
            <person name="Roberts A."/>
            <person name="Saif S."/>
            <person name="Shea T."/>
            <person name="Shenoy N."/>
            <person name="Sisk P."/>
            <person name="Stolte C."/>
            <person name="Sykes S."/>
            <person name="Yandava C."/>
            <person name="Wortman J."/>
            <person name="Nusbaum C."/>
            <person name="Birren B."/>
        </authorList>
    </citation>
    <scope>NUCLEOTIDE SEQUENCE</scope>
    <source>
        <strain evidence="2">ATCC 64411</strain>
    </source>
</reference>
<dbReference type="OrthoDB" id="4500473at2759"/>
<reference evidence="3" key="4">
    <citation type="journal article" date="2015" name="G3 (Bethesda)">
        <title>Genome sequences of three phytopathogenic species of the Magnaporthaceae family of fungi.</title>
        <authorList>
            <person name="Okagaki L.H."/>
            <person name="Nunes C.C."/>
            <person name="Sailsbery J."/>
            <person name="Clay B."/>
            <person name="Brown D."/>
            <person name="John T."/>
            <person name="Oh Y."/>
            <person name="Young N."/>
            <person name="Fitzgerald M."/>
            <person name="Haas B.J."/>
            <person name="Zeng Q."/>
            <person name="Young S."/>
            <person name="Adiconis X."/>
            <person name="Fan L."/>
            <person name="Levin J.Z."/>
            <person name="Mitchell T.K."/>
            <person name="Okubara P.A."/>
            <person name="Farman M.L."/>
            <person name="Kohn L.M."/>
            <person name="Birren B."/>
            <person name="Ma L.-J."/>
            <person name="Dean R.A."/>
        </authorList>
    </citation>
    <scope>NUCLEOTIDE SEQUENCE</scope>
    <source>
        <strain evidence="3">ATCC 64411 / 73-15</strain>
    </source>
</reference>
<evidence type="ECO:0000313" key="2">
    <source>
        <dbReference type="EMBL" id="KLU90406.1"/>
    </source>
</evidence>